<reference evidence="2 3" key="1">
    <citation type="journal article" date="2016" name="Nat. Commun.">
        <title>Thousands of microbial genomes shed light on interconnected biogeochemical processes in an aquifer system.</title>
        <authorList>
            <person name="Anantharaman K."/>
            <person name="Brown C.T."/>
            <person name="Hug L.A."/>
            <person name="Sharon I."/>
            <person name="Castelle C.J."/>
            <person name="Probst A.J."/>
            <person name="Thomas B.C."/>
            <person name="Singh A."/>
            <person name="Wilkins M.J."/>
            <person name="Karaoz U."/>
            <person name="Brodie E.L."/>
            <person name="Williams K.H."/>
            <person name="Hubbard S.S."/>
            <person name="Banfield J.F."/>
        </authorList>
    </citation>
    <scope>NUCLEOTIDE SEQUENCE [LARGE SCALE GENOMIC DNA]</scope>
</reference>
<evidence type="ECO:0000313" key="2">
    <source>
        <dbReference type="EMBL" id="OGM20871.1"/>
    </source>
</evidence>
<dbReference type="EMBL" id="MGGE01000032">
    <property type="protein sequence ID" value="OGM20871.1"/>
    <property type="molecule type" value="Genomic_DNA"/>
</dbReference>
<dbReference type="Proteomes" id="UP000178419">
    <property type="component" value="Unassembled WGS sequence"/>
</dbReference>
<dbReference type="AlphaFoldDB" id="A0A1F7Y0Q6"/>
<organism evidence="2 3">
    <name type="scientific">Candidatus Woesebacteria bacterium RIFCSPHIGHO2_01_FULL_38_9</name>
    <dbReference type="NCBI Taxonomy" id="1802492"/>
    <lineage>
        <taxon>Bacteria</taxon>
        <taxon>Candidatus Woeseibacteriota</taxon>
    </lineage>
</organism>
<evidence type="ECO:0000256" key="1">
    <source>
        <dbReference type="SAM" id="Phobius"/>
    </source>
</evidence>
<comment type="caution">
    <text evidence="2">The sequence shown here is derived from an EMBL/GenBank/DDBJ whole genome shotgun (WGS) entry which is preliminary data.</text>
</comment>
<sequence>MSVKSKQLVFIVIWMLFIITPFVTVLSNTSLEQALGNPIILTNIFQRITGLLAFTLLFMQIMIGAHMNRWVQIIGAKAYKIHITQGLVSYGFMLIHPLFESAIVYQVSRSLTEAILTLKPSIATQRDLLLTFGRTSFVLVTIAVIASYFRTKPFFRRNWRAFHILNYLAFFLVFFHARVGTDTFTPPFLYVYWLATTLVSGTLIYKVFSPIIARLVFKFKVTDKAQEKA</sequence>
<protein>
    <recommendedName>
        <fullName evidence="4">Ferric oxidoreductase domain-containing protein</fullName>
    </recommendedName>
</protein>
<keyword evidence="1" id="KW-0812">Transmembrane</keyword>
<gene>
    <name evidence="2" type="ORF">A2714_00410</name>
</gene>
<evidence type="ECO:0000313" key="3">
    <source>
        <dbReference type="Proteomes" id="UP000178419"/>
    </source>
</evidence>
<keyword evidence="1" id="KW-0472">Membrane</keyword>
<feature type="transmembrane region" description="Helical" evidence="1">
    <location>
        <begin position="189"/>
        <end position="208"/>
    </location>
</feature>
<feature type="transmembrane region" description="Helical" evidence="1">
    <location>
        <begin position="44"/>
        <end position="66"/>
    </location>
</feature>
<feature type="transmembrane region" description="Helical" evidence="1">
    <location>
        <begin position="128"/>
        <end position="149"/>
    </location>
</feature>
<proteinExistence type="predicted"/>
<feature type="transmembrane region" description="Helical" evidence="1">
    <location>
        <begin position="87"/>
        <end position="108"/>
    </location>
</feature>
<keyword evidence="1" id="KW-1133">Transmembrane helix</keyword>
<evidence type="ECO:0008006" key="4">
    <source>
        <dbReference type="Google" id="ProtNLM"/>
    </source>
</evidence>
<accession>A0A1F7Y0Q6</accession>
<feature type="transmembrane region" description="Helical" evidence="1">
    <location>
        <begin position="161"/>
        <end position="177"/>
    </location>
</feature>
<name>A0A1F7Y0Q6_9BACT</name>
<feature type="transmembrane region" description="Helical" evidence="1">
    <location>
        <begin position="7"/>
        <end position="24"/>
    </location>
</feature>